<dbReference type="AlphaFoldDB" id="A0A0C2DDY3"/>
<proteinExistence type="predicted"/>
<name>A0A0C2DDY3_9BACT</name>
<dbReference type="Proteomes" id="UP000031599">
    <property type="component" value="Unassembled WGS sequence"/>
</dbReference>
<sequence length="322" mass="34387">MEQKDPIIRSNFPAMHSLLPLVLLFAPPEGDHEQATAELQTAVEHSTDEDRQAAIAALASAIERQSQHPDAASSELPTLVLEARVILIRLYLAEHNNKAAEQAMDDLLRTARDQTPPVRSYGQEVTDLYEARKAALQAAGTATLEFNCKVACTRVINERLSTATSEQLPVGPYRIWIKAADQDAEWVYFEVDLAAADTVKTITYADPTPVDIALPPPPPPARKRMLPRAAEISGLVAGVGLVVAGAVLLSLDGKCSKTNQVPGMDTSMEDCGTIYNTTVGGASLLGVGGGLLVVSGVLLSIDEVRVGRAKGQQVMVGATLRF</sequence>
<keyword evidence="1" id="KW-0812">Transmembrane</keyword>
<evidence type="ECO:0000313" key="2">
    <source>
        <dbReference type="EMBL" id="KIG17857.1"/>
    </source>
</evidence>
<keyword evidence="1" id="KW-1133">Transmembrane helix</keyword>
<feature type="transmembrane region" description="Helical" evidence="1">
    <location>
        <begin position="232"/>
        <end position="251"/>
    </location>
</feature>
<gene>
    <name evidence="2" type="ORF">DB30_02480</name>
</gene>
<evidence type="ECO:0000313" key="3">
    <source>
        <dbReference type="Proteomes" id="UP000031599"/>
    </source>
</evidence>
<evidence type="ECO:0000256" key="1">
    <source>
        <dbReference type="SAM" id="Phobius"/>
    </source>
</evidence>
<comment type="caution">
    <text evidence="2">The sequence shown here is derived from an EMBL/GenBank/DDBJ whole genome shotgun (WGS) entry which is preliminary data.</text>
</comment>
<organism evidence="2 3">
    <name type="scientific">Enhygromyxa salina</name>
    <dbReference type="NCBI Taxonomy" id="215803"/>
    <lineage>
        <taxon>Bacteria</taxon>
        <taxon>Pseudomonadati</taxon>
        <taxon>Myxococcota</taxon>
        <taxon>Polyangia</taxon>
        <taxon>Nannocystales</taxon>
        <taxon>Nannocystaceae</taxon>
        <taxon>Enhygromyxa</taxon>
    </lineage>
</organism>
<keyword evidence="1" id="KW-0472">Membrane</keyword>
<protein>
    <submittedName>
        <fullName evidence="2">Uncharacterized protein</fullName>
    </submittedName>
</protein>
<feature type="transmembrane region" description="Helical" evidence="1">
    <location>
        <begin position="282"/>
        <end position="301"/>
    </location>
</feature>
<accession>A0A0C2DDY3</accession>
<dbReference type="EMBL" id="JMCC02000018">
    <property type="protein sequence ID" value="KIG17857.1"/>
    <property type="molecule type" value="Genomic_DNA"/>
</dbReference>
<reference evidence="2 3" key="1">
    <citation type="submission" date="2014-12" db="EMBL/GenBank/DDBJ databases">
        <title>Genome assembly of Enhygromyxa salina DSM 15201.</title>
        <authorList>
            <person name="Sharma G."/>
            <person name="Subramanian S."/>
        </authorList>
    </citation>
    <scope>NUCLEOTIDE SEQUENCE [LARGE SCALE GENOMIC DNA]</scope>
    <source>
        <strain evidence="2 3">DSM 15201</strain>
    </source>
</reference>